<feature type="transmembrane region" description="Helical" evidence="1">
    <location>
        <begin position="247"/>
        <end position="269"/>
    </location>
</feature>
<dbReference type="STRING" id="419481.SAMN05216233_110110"/>
<gene>
    <name evidence="2" type="ORF">SAMN05216233_110110</name>
</gene>
<keyword evidence="1" id="KW-1133">Transmembrane helix</keyword>
<dbReference type="Proteomes" id="UP000198870">
    <property type="component" value="Unassembled WGS sequence"/>
</dbReference>
<dbReference type="EMBL" id="FMUX01000010">
    <property type="protein sequence ID" value="SCY49843.1"/>
    <property type="molecule type" value="Genomic_DNA"/>
</dbReference>
<keyword evidence="1" id="KW-0812">Transmembrane</keyword>
<feature type="transmembrane region" description="Helical" evidence="1">
    <location>
        <begin position="127"/>
        <end position="147"/>
    </location>
</feature>
<name>A0A1G5GE49_9BACT</name>
<reference evidence="2 3" key="1">
    <citation type="submission" date="2016-10" db="EMBL/GenBank/DDBJ databases">
        <authorList>
            <person name="de Groot N.N."/>
        </authorList>
    </citation>
    <scope>NUCLEOTIDE SEQUENCE [LARGE SCALE GENOMIC DNA]</scope>
    <source>
        <strain evidence="2 3">AA1</strain>
    </source>
</reference>
<feature type="transmembrane region" description="Helical" evidence="1">
    <location>
        <begin position="219"/>
        <end position="240"/>
    </location>
</feature>
<keyword evidence="3" id="KW-1185">Reference proteome</keyword>
<accession>A0A1G5GE49</accession>
<proteinExistence type="predicted"/>
<evidence type="ECO:0000313" key="2">
    <source>
        <dbReference type="EMBL" id="SCY49843.1"/>
    </source>
</evidence>
<protein>
    <recommendedName>
        <fullName evidence="4">NnrS protein</fullName>
    </recommendedName>
</protein>
<dbReference type="AlphaFoldDB" id="A0A1G5GE49"/>
<keyword evidence="1" id="KW-0472">Membrane</keyword>
<dbReference type="RefSeq" id="WP_139163988.1">
    <property type="nucleotide sequence ID" value="NZ_FMUX01000010.1"/>
</dbReference>
<dbReference type="OrthoDB" id="5412242at2"/>
<feature type="transmembrane region" description="Helical" evidence="1">
    <location>
        <begin position="7"/>
        <end position="24"/>
    </location>
</feature>
<sequence>MRKRYRLLFMIIMVMALGFGYLHLLVPGTHNFERLHIFLFNLTSGGTSILYYIENKKDMSVRVRFFLVFSVVFAVLAWMELFIPAALCGLGLAVIAESVRCKAFTFFPKDFFVSGYTTASRFAHASLLCLVLGLLTSVMVILNDAWLHLFTLETLSIDTFFLGFSFPVSLITMSVMFSLIPDLKKPLMKVASLFAFWAVNLGVITFFLFIVAGKLWPQVAVTVVLFFTVVLIFVLFVTYVKGLQQKSFLVSGMLFLLYTAITGIAYILLEIMSDGYLRWGDLLLRLHAVAALYGWNLSGLAVIYRRYDFPIRLNSKQLIAGHWLLVGVAVPLGDAIPLMAAVATAGYGLFLYLMFFSGKLLDEGEREREPVIA</sequence>
<evidence type="ECO:0000256" key="1">
    <source>
        <dbReference type="SAM" id="Phobius"/>
    </source>
</evidence>
<feature type="transmembrane region" description="Helical" evidence="1">
    <location>
        <begin position="284"/>
        <end position="304"/>
    </location>
</feature>
<organism evidence="2 3">
    <name type="scientific">Desulfoluna spongiiphila</name>
    <dbReference type="NCBI Taxonomy" id="419481"/>
    <lineage>
        <taxon>Bacteria</taxon>
        <taxon>Pseudomonadati</taxon>
        <taxon>Thermodesulfobacteriota</taxon>
        <taxon>Desulfobacteria</taxon>
        <taxon>Desulfobacterales</taxon>
        <taxon>Desulfolunaceae</taxon>
        <taxon>Desulfoluna</taxon>
    </lineage>
</organism>
<feature type="transmembrane region" description="Helical" evidence="1">
    <location>
        <begin position="192"/>
        <end position="213"/>
    </location>
</feature>
<evidence type="ECO:0000313" key="3">
    <source>
        <dbReference type="Proteomes" id="UP000198870"/>
    </source>
</evidence>
<feature type="transmembrane region" description="Helical" evidence="1">
    <location>
        <begin position="65"/>
        <end position="83"/>
    </location>
</feature>
<evidence type="ECO:0008006" key="4">
    <source>
        <dbReference type="Google" id="ProtNLM"/>
    </source>
</evidence>
<feature type="transmembrane region" description="Helical" evidence="1">
    <location>
        <begin position="36"/>
        <end position="53"/>
    </location>
</feature>
<feature type="transmembrane region" description="Helical" evidence="1">
    <location>
        <begin position="159"/>
        <end position="180"/>
    </location>
</feature>